<protein>
    <submittedName>
        <fullName evidence="1">Uncharacterized protein</fullName>
    </submittedName>
</protein>
<evidence type="ECO:0000313" key="2">
    <source>
        <dbReference type="Proteomes" id="UP000240493"/>
    </source>
</evidence>
<evidence type="ECO:0000313" key="1">
    <source>
        <dbReference type="EMBL" id="PTB43550.1"/>
    </source>
</evidence>
<dbReference type="AlphaFoldDB" id="A0A2T3ZFH9"/>
<keyword evidence="2" id="KW-1185">Reference proteome</keyword>
<sequence>MLNRFKDTAADEKCNVNKSTYYISSLTREEVEAELADILHTILAEINEPDATLLYNITLPKLNVLGRINKILIHYLAVEAGDNVILGVENRGKGRPFYIYIDLKEEKELHEI</sequence>
<dbReference type="EMBL" id="KZ679259">
    <property type="protein sequence ID" value="PTB43550.1"/>
    <property type="molecule type" value="Genomic_DNA"/>
</dbReference>
<accession>A0A2T3ZFH9</accession>
<proteinExistence type="predicted"/>
<dbReference type="Proteomes" id="UP000240493">
    <property type="component" value="Unassembled WGS sequence"/>
</dbReference>
<gene>
    <name evidence="1" type="ORF">M441DRAFT_374611</name>
</gene>
<organism evidence="1 2">
    <name type="scientific">Trichoderma asperellum (strain ATCC 204424 / CBS 433.97 / NBRC 101777)</name>
    <dbReference type="NCBI Taxonomy" id="1042311"/>
    <lineage>
        <taxon>Eukaryota</taxon>
        <taxon>Fungi</taxon>
        <taxon>Dikarya</taxon>
        <taxon>Ascomycota</taxon>
        <taxon>Pezizomycotina</taxon>
        <taxon>Sordariomycetes</taxon>
        <taxon>Hypocreomycetidae</taxon>
        <taxon>Hypocreales</taxon>
        <taxon>Hypocreaceae</taxon>
        <taxon>Trichoderma</taxon>
    </lineage>
</organism>
<reference evidence="1 2" key="1">
    <citation type="submission" date="2016-07" db="EMBL/GenBank/DDBJ databases">
        <title>Multiple horizontal gene transfer events from other fungi enriched the ability of initially mycotrophic Trichoderma (Ascomycota) to feed on dead plant biomass.</title>
        <authorList>
            <consortium name="DOE Joint Genome Institute"/>
            <person name="Aerts A."/>
            <person name="Atanasova L."/>
            <person name="Chenthamara K."/>
            <person name="Zhang J."/>
            <person name="Grujic M."/>
            <person name="Henrissat B."/>
            <person name="Kuo A."/>
            <person name="Salamov A."/>
            <person name="Lipzen A."/>
            <person name="Labutti K."/>
            <person name="Barry K."/>
            <person name="Miao Y."/>
            <person name="Rahimi M.J."/>
            <person name="Shen Q."/>
            <person name="Grigoriev I.V."/>
            <person name="Kubicek C.P."/>
            <person name="Druzhinina I.S."/>
        </authorList>
    </citation>
    <scope>NUCLEOTIDE SEQUENCE [LARGE SCALE GENOMIC DNA]</scope>
    <source>
        <strain evidence="1 2">CBS 433.97</strain>
    </source>
</reference>
<name>A0A2T3ZFH9_TRIA4</name>